<dbReference type="InterPro" id="IPR010640">
    <property type="entry name" value="Low_temperature_requirement_A"/>
</dbReference>
<evidence type="ECO:0000313" key="3">
    <source>
        <dbReference type="Proteomes" id="UP000184322"/>
    </source>
</evidence>
<dbReference type="PANTHER" id="PTHR36840:SF1">
    <property type="entry name" value="BLL5714 PROTEIN"/>
    <property type="match status" value="1"/>
</dbReference>
<evidence type="ECO:0000256" key="1">
    <source>
        <dbReference type="SAM" id="Phobius"/>
    </source>
</evidence>
<sequence>MIKKIVNTTKKAAVIELFYDLVFVLAIGKLTLLLHHIENGVIPLLTFAKFLLILIALVKLWIDKADMVNRFGENSIKDKLFILVDMTFLLFMCKMFEKDWYQTFYNFNIAFICLLISMSLNNLMYLCNKTLTKAEQKILILNISKHFFIILGTITGLLIGSKIGTYVIIATIIISWFAPLTYFRVNKHSPVKLEHLVERLNLLVIMFFGELIIGIVVFFEEFNLFAFICMIIVGSLFLYYSTNFEKMIDLHSHSRLNFLIWFAHIVIVISVILVTISFELSSEHMHAQNELSHIFVISLASIGLLMFVTMIILCMYFNRKTLQYRFFDIILDFAILFSGTILEFIFREDFFVVFSIYAVQCFALALHILIFNHNRTKKMRKVIIDTTK</sequence>
<dbReference type="RefSeq" id="WP_073372659.1">
    <property type="nucleotide sequence ID" value="NZ_CP017813.1"/>
</dbReference>
<name>A0A1L4FST7_9BACT</name>
<feature type="transmembrane region" description="Helical" evidence="1">
    <location>
        <begin position="256"/>
        <end position="278"/>
    </location>
</feature>
<feature type="transmembrane region" description="Helical" evidence="1">
    <location>
        <begin position="12"/>
        <end position="34"/>
    </location>
</feature>
<keyword evidence="1" id="KW-0472">Membrane</keyword>
<feature type="transmembrane region" description="Helical" evidence="1">
    <location>
        <begin position="329"/>
        <end position="346"/>
    </location>
</feature>
<organism evidence="2 3">
    <name type="scientific">Mycoplasmopsis pullorum</name>
    <dbReference type="NCBI Taxonomy" id="48003"/>
    <lineage>
        <taxon>Bacteria</taxon>
        <taxon>Bacillati</taxon>
        <taxon>Mycoplasmatota</taxon>
        <taxon>Mycoplasmoidales</taxon>
        <taxon>Metamycoplasmataceae</taxon>
        <taxon>Mycoplasmopsis</taxon>
    </lineage>
</organism>
<keyword evidence="1" id="KW-0812">Transmembrane</keyword>
<evidence type="ECO:0000313" key="2">
    <source>
        <dbReference type="EMBL" id="APJ38654.1"/>
    </source>
</evidence>
<dbReference type="EMBL" id="CP017813">
    <property type="protein sequence ID" value="APJ38654.1"/>
    <property type="molecule type" value="Genomic_DNA"/>
</dbReference>
<feature type="transmembrane region" description="Helical" evidence="1">
    <location>
        <begin position="225"/>
        <end position="244"/>
    </location>
</feature>
<dbReference type="AlphaFoldDB" id="A0A1L4FST7"/>
<accession>A0A1L4FST7</accession>
<evidence type="ECO:0008006" key="4">
    <source>
        <dbReference type="Google" id="ProtNLM"/>
    </source>
</evidence>
<dbReference type="KEGG" id="mpul:BLA55_03265"/>
<proteinExistence type="predicted"/>
<keyword evidence="3" id="KW-1185">Reference proteome</keyword>
<gene>
    <name evidence="2" type="ORF">BLA55_03265</name>
</gene>
<dbReference type="PANTHER" id="PTHR36840">
    <property type="entry name" value="BLL5714 PROTEIN"/>
    <property type="match status" value="1"/>
</dbReference>
<feature type="transmembrane region" description="Helical" evidence="1">
    <location>
        <begin position="352"/>
        <end position="371"/>
    </location>
</feature>
<feature type="transmembrane region" description="Helical" evidence="1">
    <location>
        <begin position="293"/>
        <end position="317"/>
    </location>
</feature>
<dbReference type="Pfam" id="PF06772">
    <property type="entry name" value="LtrA"/>
    <property type="match status" value="1"/>
</dbReference>
<feature type="transmembrane region" description="Helical" evidence="1">
    <location>
        <begin position="197"/>
        <end position="219"/>
    </location>
</feature>
<dbReference type="STRING" id="48003.BLA55_03265"/>
<feature type="transmembrane region" description="Helical" evidence="1">
    <location>
        <begin position="138"/>
        <end position="159"/>
    </location>
</feature>
<keyword evidence="1" id="KW-1133">Transmembrane helix</keyword>
<dbReference type="OrthoDB" id="90944at2"/>
<reference evidence="3" key="1">
    <citation type="submission" date="2016-10" db="EMBL/GenBank/DDBJ databases">
        <authorList>
            <person name="Beylefeld A."/>
            <person name="Abolnik C."/>
        </authorList>
    </citation>
    <scope>NUCLEOTIDE SEQUENCE [LARGE SCALE GENOMIC DNA]</scope>
    <source>
        <strain evidence="3">B359_6</strain>
    </source>
</reference>
<feature type="transmembrane region" description="Helical" evidence="1">
    <location>
        <begin position="103"/>
        <end position="126"/>
    </location>
</feature>
<dbReference type="Proteomes" id="UP000184322">
    <property type="component" value="Chromosome"/>
</dbReference>
<protein>
    <recommendedName>
        <fullName evidence="4">Low temperature requirement protein A</fullName>
    </recommendedName>
</protein>
<feature type="transmembrane region" description="Helical" evidence="1">
    <location>
        <begin position="40"/>
        <end position="60"/>
    </location>
</feature>